<dbReference type="InterPro" id="IPR050987">
    <property type="entry name" value="AtrR-like"/>
</dbReference>
<dbReference type="GO" id="GO:0008270">
    <property type="term" value="F:zinc ion binding"/>
    <property type="evidence" value="ECO:0007669"/>
    <property type="project" value="InterPro"/>
</dbReference>
<feature type="region of interest" description="Disordered" evidence="3">
    <location>
        <begin position="1"/>
        <end position="21"/>
    </location>
</feature>
<feature type="domain" description="Zn(2)-C6 fungal-type" evidence="4">
    <location>
        <begin position="21"/>
        <end position="54"/>
    </location>
</feature>
<dbReference type="InterPro" id="IPR007219">
    <property type="entry name" value="XnlR_reg_dom"/>
</dbReference>
<dbReference type="InterPro" id="IPR036864">
    <property type="entry name" value="Zn2-C6_fun-type_DNA-bd_sf"/>
</dbReference>
<dbReference type="GO" id="GO:0003677">
    <property type="term" value="F:DNA binding"/>
    <property type="evidence" value="ECO:0007669"/>
    <property type="project" value="InterPro"/>
</dbReference>
<feature type="region of interest" description="Disordered" evidence="3">
    <location>
        <begin position="668"/>
        <end position="711"/>
    </location>
</feature>
<feature type="compositionally biased region" description="Polar residues" evidence="3">
    <location>
        <begin position="127"/>
        <end position="144"/>
    </location>
</feature>
<feature type="region of interest" description="Disordered" evidence="3">
    <location>
        <begin position="127"/>
        <end position="150"/>
    </location>
</feature>
<dbReference type="OrthoDB" id="4456959at2759"/>
<dbReference type="AlphaFoldDB" id="A0A4S8KXX2"/>
<dbReference type="SUPFAM" id="SSF57701">
    <property type="entry name" value="Zn2/Cys6 DNA-binding domain"/>
    <property type="match status" value="1"/>
</dbReference>
<evidence type="ECO:0000313" key="6">
    <source>
        <dbReference type="Proteomes" id="UP000297245"/>
    </source>
</evidence>
<dbReference type="Pfam" id="PF00172">
    <property type="entry name" value="Zn_clus"/>
    <property type="match status" value="1"/>
</dbReference>
<keyword evidence="6" id="KW-1185">Reference proteome</keyword>
<keyword evidence="1" id="KW-0479">Metal-binding</keyword>
<dbReference type="Gene3D" id="4.10.240.10">
    <property type="entry name" value="Zn(2)-C6 fungal-type DNA-binding domain"/>
    <property type="match status" value="1"/>
</dbReference>
<evidence type="ECO:0000256" key="3">
    <source>
        <dbReference type="SAM" id="MobiDB-lite"/>
    </source>
</evidence>
<name>A0A4S8KXX2_DENBC</name>
<keyword evidence="2" id="KW-0539">Nucleus</keyword>
<evidence type="ECO:0000313" key="5">
    <source>
        <dbReference type="EMBL" id="THU80864.1"/>
    </source>
</evidence>
<dbReference type="InterPro" id="IPR001138">
    <property type="entry name" value="Zn2Cys6_DnaBD"/>
</dbReference>
<dbReference type="SMART" id="SM00066">
    <property type="entry name" value="GAL4"/>
    <property type="match status" value="1"/>
</dbReference>
<feature type="compositionally biased region" description="Low complexity" evidence="3">
    <location>
        <begin position="687"/>
        <end position="709"/>
    </location>
</feature>
<dbReference type="PANTHER" id="PTHR46910:SF38">
    <property type="entry name" value="ZN(2)-C6 FUNGAL-TYPE DOMAIN-CONTAINING PROTEIN"/>
    <property type="match status" value="1"/>
</dbReference>
<protein>
    <recommendedName>
        <fullName evidence="4">Zn(2)-C6 fungal-type domain-containing protein</fullName>
    </recommendedName>
</protein>
<dbReference type="CDD" id="cd00067">
    <property type="entry name" value="GAL4"/>
    <property type="match status" value="1"/>
</dbReference>
<dbReference type="PROSITE" id="PS50048">
    <property type="entry name" value="ZN2_CY6_FUNGAL_2"/>
    <property type="match status" value="1"/>
</dbReference>
<dbReference type="GO" id="GO:0006351">
    <property type="term" value="P:DNA-templated transcription"/>
    <property type="evidence" value="ECO:0007669"/>
    <property type="project" value="InterPro"/>
</dbReference>
<gene>
    <name evidence="5" type="ORF">K435DRAFT_844949</name>
</gene>
<reference evidence="5 6" key="1">
    <citation type="journal article" date="2019" name="Nat. Ecol. Evol.">
        <title>Megaphylogeny resolves global patterns of mushroom evolution.</title>
        <authorList>
            <person name="Varga T."/>
            <person name="Krizsan K."/>
            <person name="Foldi C."/>
            <person name="Dima B."/>
            <person name="Sanchez-Garcia M."/>
            <person name="Sanchez-Ramirez S."/>
            <person name="Szollosi G.J."/>
            <person name="Szarkandi J.G."/>
            <person name="Papp V."/>
            <person name="Albert L."/>
            <person name="Andreopoulos W."/>
            <person name="Angelini C."/>
            <person name="Antonin V."/>
            <person name="Barry K.W."/>
            <person name="Bougher N.L."/>
            <person name="Buchanan P."/>
            <person name="Buyck B."/>
            <person name="Bense V."/>
            <person name="Catcheside P."/>
            <person name="Chovatia M."/>
            <person name="Cooper J."/>
            <person name="Damon W."/>
            <person name="Desjardin D."/>
            <person name="Finy P."/>
            <person name="Geml J."/>
            <person name="Haridas S."/>
            <person name="Hughes K."/>
            <person name="Justo A."/>
            <person name="Karasinski D."/>
            <person name="Kautmanova I."/>
            <person name="Kiss B."/>
            <person name="Kocsube S."/>
            <person name="Kotiranta H."/>
            <person name="LaButti K.M."/>
            <person name="Lechner B.E."/>
            <person name="Liimatainen K."/>
            <person name="Lipzen A."/>
            <person name="Lukacs Z."/>
            <person name="Mihaltcheva S."/>
            <person name="Morgado L.N."/>
            <person name="Niskanen T."/>
            <person name="Noordeloos M.E."/>
            <person name="Ohm R.A."/>
            <person name="Ortiz-Santana B."/>
            <person name="Ovrebo C."/>
            <person name="Racz N."/>
            <person name="Riley R."/>
            <person name="Savchenko A."/>
            <person name="Shiryaev A."/>
            <person name="Soop K."/>
            <person name="Spirin V."/>
            <person name="Szebenyi C."/>
            <person name="Tomsovsky M."/>
            <person name="Tulloss R.E."/>
            <person name="Uehling J."/>
            <person name="Grigoriev I.V."/>
            <person name="Vagvolgyi C."/>
            <person name="Papp T."/>
            <person name="Martin F.M."/>
            <person name="Miettinen O."/>
            <person name="Hibbett D.S."/>
            <person name="Nagy L.G."/>
        </authorList>
    </citation>
    <scope>NUCLEOTIDE SEQUENCE [LARGE SCALE GENOMIC DNA]</scope>
    <source>
        <strain evidence="5 6">CBS 962.96</strain>
    </source>
</reference>
<dbReference type="PROSITE" id="PS00463">
    <property type="entry name" value="ZN2_CY6_FUNGAL_1"/>
    <property type="match status" value="1"/>
</dbReference>
<dbReference type="GO" id="GO:0000981">
    <property type="term" value="F:DNA-binding transcription factor activity, RNA polymerase II-specific"/>
    <property type="evidence" value="ECO:0007669"/>
    <property type="project" value="InterPro"/>
</dbReference>
<proteinExistence type="predicted"/>
<dbReference type="Proteomes" id="UP000297245">
    <property type="component" value="Unassembled WGS sequence"/>
</dbReference>
<evidence type="ECO:0000256" key="1">
    <source>
        <dbReference type="ARBA" id="ARBA00022723"/>
    </source>
</evidence>
<dbReference type="SMART" id="SM00906">
    <property type="entry name" value="Fungal_trans"/>
    <property type="match status" value="1"/>
</dbReference>
<organism evidence="5 6">
    <name type="scientific">Dendrothele bispora (strain CBS 962.96)</name>
    <dbReference type="NCBI Taxonomy" id="1314807"/>
    <lineage>
        <taxon>Eukaryota</taxon>
        <taxon>Fungi</taxon>
        <taxon>Dikarya</taxon>
        <taxon>Basidiomycota</taxon>
        <taxon>Agaricomycotina</taxon>
        <taxon>Agaricomycetes</taxon>
        <taxon>Agaricomycetidae</taxon>
        <taxon>Agaricales</taxon>
        <taxon>Agaricales incertae sedis</taxon>
        <taxon>Dendrothele</taxon>
    </lineage>
</organism>
<accession>A0A4S8KXX2</accession>
<evidence type="ECO:0000256" key="2">
    <source>
        <dbReference type="ARBA" id="ARBA00023242"/>
    </source>
</evidence>
<evidence type="ECO:0000259" key="4">
    <source>
        <dbReference type="PROSITE" id="PS50048"/>
    </source>
</evidence>
<sequence>MSEEEGPAKSTSNKKRRLQGACDECRKRKVKCDSASMPGNQCSNCNVYQVECTHVLANIKKKRGPPIGKPRGSKTTRTMVSSILSTTKPFVLPDSREAILQLLVDLATQIRSMEGEIDELQQKLYQATSGSPANDTTDDQNSPQPQEPLPAFQEMSAPILKESILEPDSSSLEGLSDKLKRLVIDQSLQRHFGTSSSLSLVRTALDINYPKMTPGIDCVSGPSYRFLHCRRAEFWAVYPWQIPLYEDPKPLIFPDRDLIPELIDLYFVHYNQFLPVLHRPTFERSVAEGMHYRNRPFGYTLLAVCAVGARYSKDSRVFADESSPEFSAGWKYFRQIKMFPRNFMIVPSLYDLQLICIAVMFLQATSTPEACWTLVGCGIRLAQEVGANQRKSGVTRPTVDGELWKRVFWMLYVMDIYISAFLGRPMATTADDFDLDLPIECDDEYWETSDPNLAFKQPPGRPSNLIYWTNFLKLLEICSLIQRTVYRTRKSEMDPEWAQRTVSELDSMLNNWIDNVPDHLKWDPNREDIDFFHQSVSLYVLYYGIRILVHVPFIPRPGASSEDTLPSMTICANAARSACHVMEVQQRRGSLPLPNVIVTLYNSALILILNVWRGRQLKATSGTNKELVDVYKCIGMIRTYEARWQSAGTYCDIIREIILLTNLHKPSNDDNRASLKRPRDSDYSADSNISPDSTGSISSSTQSTDTIGTRKLAGVNRVAAASQSSPESSSATSLPYPFNTDVQPNINLNIDPIFSLPFRSDELGSLPLHESFDPFGDVNSFVHHTDMWMNEFNPQQQQPFTAGLSQFQQSQGPQGTMSDLDSRYSQHVIESLFSAMGPPVPAASGGQTGQNMNQQSMQQDDFPASMTSGDWNIYDPNLDDLLRIYMPS</sequence>
<dbReference type="PANTHER" id="PTHR46910">
    <property type="entry name" value="TRANSCRIPTION FACTOR PDR1"/>
    <property type="match status" value="1"/>
</dbReference>
<dbReference type="CDD" id="cd12148">
    <property type="entry name" value="fungal_TF_MHR"/>
    <property type="match status" value="1"/>
</dbReference>
<dbReference type="EMBL" id="ML179863">
    <property type="protein sequence ID" value="THU80864.1"/>
    <property type="molecule type" value="Genomic_DNA"/>
</dbReference>
<feature type="compositionally biased region" description="Basic and acidic residues" evidence="3">
    <location>
        <begin position="668"/>
        <end position="682"/>
    </location>
</feature>
<dbReference type="Pfam" id="PF04082">
    <property type="entry name" value="Fungal_trans"/>
    <property type="match status" value="1"/>
</dbReference>